<evidence type="ECO:0000256" key="6">
    <source>
        <dbReference type="ARBA" id="ARBA00022538"/>
    </source>
</evidence>
<proteinExistence type="inferred from homology"/>
<dbReference type="RefSeq" id="WP_118147597.1">
    <property type="nucleotide sequence ID" value="NZ_CACRUT010000004.1"/>
</dbReference>
<dbReference type="PANTHER" id="PTHR32024">
    <property type="entry name" value="TRK SYSTEM POTASSIUM UPTAKE PROTEIN TRKG-RELATED"/>
    <property type="match status" value="1"/>
</dbReference>
<protein>
    <submittedName>
        <fullName evidence="14">Trk system potassium uptake protein TrkG</fullName>
    </submittedName>
</protein>
<gene>
    <name evidence="14" type="primary">trkG</name>
    <name evidence="14" type="ORF">PCLFYP37_00846</name>
</gene>
<keyword evidence="5" id="KW-0997">Cell inner membrane</keyword>
<evidence type="ECO:0000256" key="5">
    <source>
        <dbReference type="ARBA" id="ARBA00022519"/>
    </source>
</evidence>
<evidence type="ECO:0000256" key="8">
    <source>
        <dbReference type="ARBA" id="ARBA00022958"/>
    </source>
</evidence>
<keyword evidence="10" id="KW-0406">Ion transport</keyword>
<evidence type="ECO:0000256" key="13">
    <source>
        <dbReference type="SAM" id="Phobius"/>
    </source>
</evidence>
<feature type="transmembrane region" description="Helical" evidence="13">
    <location>
        <begin position="91"/>
        <end position="112"/>
    </location>
</feature>
<sequence length="504" mass="55944">MSQTTYDFQSKENNGHAPLNNIINAKLIAYVIGILLWVEGGMLLICMGVSLLYREDSYKYFLYAAGINLITGGGLTAYGKGAKTWMTRRDGYCIVTLTWLMFTILGMLPFLMSGEIPSVAGAFFETMSGFTTTGFTVLDHIDSMPKGMLFWRALTQWVGGLGIVCFTIALLPIFGGGNLQLFSAEATGVTHDKLHPKISMTTKLIWTVYIILTGLCIGLLCLGGMNLFDGVCHSFSIMGTGGYSTKQDSIAYWDSPFIEYVTSAFMVIASLNFSLLVLCLQGKFGKFFKDGETRWFLGSVCVITLLITVSLFFQRQYPLEEAFRKALFQVSTIHTSCGLVTDDYTLWPQFTWLLLIFAILAGGCTGSTAGGIKNMRIMILFHAIKNQFKRLIHPNAILPVRINKHVVPLPLLNTVTTFTLFYLLCGFAGCFLLTFFGIDFLEALTSSLSAMGNTGLGFGYYGPAYTMSSMPDVCQWIMSFLMLIGRLELFSVLILFSPVFWKEW</sequence>
<feature type="transmembrane region" description="Helical" evidence="13">
    <location>
        <begin position="411"/>
        <end position="438"/>
    </location>
</feature>
<evidence type="ECO:0000256" key="12">
    <source>
        <dbReference type="PIRSR" id="PIRSR006247-1"/>
    </source>
</evidence>
<organism evidence="14">
    <name type="scientific">Paraprevotella clara</name>
    <dbReference type="NCBI Taxonomy" id="454154"/>
    <lineage>
        <taxon>Bacteria</taxon>
        <taxon>Pseudomonadati</taxon>
        <taxon>Bacteroidota</taxon>
        <taxon>Bacteroidia</taxon>
        <taxon>Bacteroidales</taxon>
        <taxon>Prevotellaceae</taxon>
        <taxon>Paraprevotella</taxon>
    </lineage>
</organism>
<evidence type="ECO:0000256" key="4">
    <source>
        <dbReference type="ARBA" id="ARBA00022475"/>
    </source>
</evidence>
<feature type="binding site" evidence="12">
    <location>
        <position position="133"/>
    </location>
    <ligand>
        <name>K(+)</name>
        <dbReference type="ChEBI" id="CHEBI:29103"/>
    </ligand>
</feature>
<evidence type="ECO:0000256" key="2">
    <source>
        <dbReference type="ARBA" id="ARBA00009137"/>
    </source>
</evidence>
<dbReference type="PIRSF" id="PIRSF006247">
    <property type="entry name" value="TrkH"/>
    <property type="match status" value="1"/>
</dbReference>
<keyword evidence="3" id="KW-0813">Transport</keyword>
<name>A0A6N2YPD5_9BACT</name>
<feature type="transmembrane region" description="Helical" evidence="13">
    <location>
        <begin position="204"/>
        <end position="228"/>
    </location>
</feature>
<evidence type="ECO:0000256" key="9">
    <source>
        <dbReference type="ARBA" id="ARBA00022989"/>
    </source>
</evidence>
<comment type="similarity">
    <text evidence="2">Belongs to the TrkH potassium transport family.</text>
</comment>
<reference evidence="14" key="1">
    <citation type="submission" date="2019-11" db="EMBL/GenBank/DDBJ databases">
        <authorList>
            <person name="Feng L."/>
        </authorList>
    </citation>
    <scope>NUCLEOTIDE SEQUENCE</scope>
    <source>
        <strain evidence="14">PclaraLFYP37</strain>
    </source>
</reference>
<accession>A0A6N2YPD5</accession>
<evidence type="ECO:0000256" key="7">
    <source>
        <dbReference type="ARBA" id="ARBA00022692"/>
    </source>
</evidence>
<feature type="transmembrane region" description="Helical" evidence="13">
    <location>
        <begin position="260"/>
        <end position="281"/>
    </location>
</feature>
<feature type="transmembrane region" description="Helical" evidence="13">
    <location>
        <begin position="350"/>
        <end position="372"/>
    </location>
</feature>
<dbReference type="AlphaFoldDB" id="A0A6N2YPD5"/>
<evidence type="ECO:0000313" key="14">
    <source>
        <dbReference type="EMBL" id="VYT68093.1"/>
    </source>
</evidence>
<dbReference type="GO" id="GO:0046872">
    <property type="term" value="F:metal ion binding"/>
    <property type="evidence" value="ECO:0007669"/>
    <property type="project" value="UniProtKB-KW"/>
</dbReference>
<comment type="subcellular location">
    <subcellularLocation>
        <location evidence="1">Cell inner membrane</location>
        <topology evidence="1">Multi-pass membrane protein</topology>
    </subcellularLocation>
</comment>
<dbReference type="InterPro" id="IPR004772">
    <property type="entry name" value="TrkH"/>
</dbReference>
<feature type="binding site" evidence="12">
    <location>
        <position position="453"/>
    </location>
    <ligand>
        <name>K(+)</name>
        <dbReference type="ChEBI" id="CHEBI:29103"/>
    </ligand>
</feature>
<feature type="transmembrane region" description="Helical" evidence="13">
    <location>
        <begin position="154"/>
        <end position="174"/>
    </location>
</feature>
<evidence type="ECO:0000256" key="3">
    <source>
        <dbReference type="ARBA" id="ARBA00022448"/>
    </source>
</evidence>
<dbReference type="GO" id="GO:0015379">
    <property type="term" value="F:potassium:chloride symporter activity"/>
    <property type="evidence" value="ECO:0007669"/>
    <property type="project" value="InterPro"/>
</dbReference>
<feature type="transmembrane region" description="Helical" evidence="13">
    <location>
        <begin position="476"/>
        <end position="501"/>
    </location>
</feature>
<dbReference type="InterPro" id="IPR003445">
    <property type="entry name" value="Cat_transpt"/>
</dbReference>
<keyword evidence="4" id="KW-1003">Cell membrane</keyword>
<feature type="transmembrane region" description="Helical" evidence="13">
    <location>
        <begin position="27"/>
        <end position="54"/>
    </location>
</feature>
<keyword evidence="6" id="KW-0633">Potassium transport</keyword>
<dbReference type="GO" id="GO:0005886">
    <property type="term" value="C:plasma membrane"/>
    <property type="evidence" value="ECO:0007669"/>
    <property type="project" value="UniProtKB-SubCell"/>
</dbReference>
<keyword evidence="12" id="KW-0479">Metal-binding</keyword>
<evidence type="ECO:0000256" key="1">
    <source>
        <dbReference type="ARBA" id="ARBA00004429"/>
    </source>
</evidence>
<keyword evidence="11 13" id="KW-0472">Membrane</keyword>
<dbReference type="Pfam" id="PF02386">
    <property type="entry name" value="TrkH"/>
    <property type="match status" value="1"/>
</dbReference>
<dbReference type="EMBL" id="CACRUT010000004">
    <property type="protein sequence ID" value="VYT68093.1"/>
    <property type="molecule type" value="Genomic_DNA"/>
</dbReference>
<evidence type="ECO:0000256" key="11">
    <source>
        <dbReference type="ARBA" id="ARBA00023136"/>
    </source>
</evidence>
<feature type="binding site" evidence="12">
    <location>
        <position position="132"/>
    </location>
    <ligand>
        <name>K(+)</name>
        <dbReference type="ChEBI" id="CHEBI:29103"/>
    </ligand>
</feature>
<feature type="transmembrane region" description="Helical" evidence="13">
    <location>
        <begin position="60"/>
        <end position="79"/>
    </location>
</feature>
<dbReference type="PANTHER" id="PTHR32024:SF2">
    <property type="entry name" value="TRK SYSTEM POTASSIUM UPTAKE PROTEIN TRKG-RELATED"/>
    <property type="match status" value="1"/>
</dbReference>
<keyword evidence="8 12" id="KW-0630">Potassium</keyword>
<evidence type="ECO:0000256" key="10">
    <source>
        <dbReference type="ARBA" id="ARBA00023065"/>
    </source>
</evidence>
<keyword evidence="7 13" id="KW-0812">Transmembrane</keyword>
<feature type="binding site" evidence="12">
    <location>
        <position position="241"/>
    </location>
    <ligand>
        <name>K(+)</name>
        <dbReference type="ChEBI" id="CHEBI:29103"/>
    </ligand>
</feature>
<feature type="transmembrane region" description="Helical" evidence="13">
    <location>
        <begin position="293"/>
        <end position="313"/>
    </location>
</feature>
<keyword evidence="9 13" id="KW-1133">Transmembrane helix</keyword>